<dbReference type="SUPFAM" id="SSF81324">
    <property type="entry name" value="Voltage-gated potassium channels"/>
    <property type="match status" value="1"/>
</dbReference>
<feature type="transmembrane region" description="Helical" evidence="2">
    <location>
        <begin position="140"/>
        <end position="162"/>
    </location>
</feature>
<evidence type="ECO:0000313" key="5">
    <source>
        <dbReference type="Proteomes" id="UP001157091"/>
    </source>
</evidence>
<feature type="domain" description="Potassium channel" evidence="3">
    <location>
        <begin position="179"/>
        <end position="225"/>
    </location>
</feature>
<feature type="transmembrane region" description="Helical" evidence="2">
    <location>
        <begin position="80"/>
        <end position="100"/>
    </location>
</feature>
<accession>A0ABQ6I0I2</accession>
<evidence type="ECO:0000259" key="3">
    <source>
        <dbReference type="Pfam" id="PF07885"/>
    </source>
</evidence>
<gene>
    <name evidence="4" type="ORF">GCM10025864_10390</name>
</gene>
<protein>
    <recommendedName>
        <fullName evidence="3">Potassium channel domain-containing protein</fullName>
    </recommendedName>
</protein>
<evidence type="ECO:0000256" key="1">
    <source>
        <dbReference type="SAM" id="MobiDB-lite"/>
    </source>
</evidence>
<evidence type="ECO:0000313" key="4">
    <source>
        <dbReference type="EMBL" id="GMA23280.1"/>
    </source>
</evidence>
<dbReference type="Pfam" id="PF07885">
    <property type="entry name" value="Ion_trans_2"/>
    <property type="match status" value="1"/>
</dbReference>
<keyword evidence="2" id="KW-1133">Transmembrane helix</keyword>
<feature type="transmembrane region" description="Helical" evidence="2">
    <location>
        <begin position="30"/>
        <end position="46"/>
    </location>
</feature>
<name>A0ABQ6I0I2_9MICO</name>
<comment type="caution">
    <text evidence="4">The sequence shown here is derived from an EMBL/GenBank/DDBJ whole genome shotgun (WGS) entry which is preliminary data.</text>
</comment>
<feature type="compositionally biased region" description="Low complexity" evidence="1">
    <location>
        <begin position="238"/>
        <end position="254"/>
    </location>
</feature>
<dbReference type="RefSeq" id="WP_284292337.1">
    <property type="nucleotide sequence ID" value="NZ_BSUK01000001.1"/>
</dbReference>
<keyword evidence="2" id="KW-0472">Membrane</keyword>
<dbReference type="Gene3D" id="1.10.287.70">
    <property type="match status" value="1"/>
</dbReference>
<dbReference type="Proteomes" id="UP001157091">
    <property type="component" value="Unassembled WGS sequence"/>
</dbReference>
<evidence type="ECO:0000256" key="2">
    <source>
        <dbReference type="SAM" id="Phobius"/>
    </source>
</evidence>
<dbReference type="InterPro" id="IPR013099">
    <property type="entry name" value="K_chnl_dom"/>
</dbReference>
<feature type="transmembrane region" description="Helical" evidence="2">
    <location>
        <begin position="106"/>
        <end position="128"/>
    </location>
</feature>
<proteinExistence type="predicted"/>
<organism evidence="4 5">
    <name type="scientific">Luteimicrobium album</name>
    <dbReference type="NCBI Taxonomy" id="1054550"/>
    <lineage>
        <taxon>Bacteria</taxon>
        <taxon>Bacillati</taxon>
        <taxon>Actinomycetota</taxon>
        <taxon>Actinomycetes</taxon>
        <taxon>Micrococcales</taxon>
        <taxon>Luteimicrobium</taxon>
    </lineage>
</organism>
<keyword evidence="2" id="KW-0812">Transmembrane</keyword>
<feature type="region of interest" description="Disordered" evidence="1">
    <location>
        <begin position="237"/>
        <end position="263"/>
    </location>
</feature>
<dbReference type="EMBL" id="BSUK01000001">
    <property type="protein sequence ID" value="GMA23280.1"/>
    <property type="molecule type" value="Genomic_DNA"/>
</dbReference>
<feature type="transmembrane region" description="Helical" evidence="2">
    <location>
        <begin position="52"/>
        <end position="68"/>
    </location>
</feature>
<feature type="transmembrane region" description="Helical" evidence="2">
    <location>
        <begin position="211"/>
        <end position="231"/>
    </location>
</feature>
<reference evidence="5" key="1">
    <citation type="journal article" date="2019" name="Int. J. Syst. Evol. Microbiol.">
        <title>The Global Catalogue of Microorganisms (GCM) 10K type strain sequencing project: providing services to taxonomists for standard genome sequencing and annotation.</title>
        <authorList>
            <consortium name="The Broad Institute Genomics Platform"/>
            <consortium name="The Broad Institute Genome Sequencing Center for Infectious Disease"/>
            <person name="Wu L."/>
            <person name="Ma J."/>
        </authorList>
    </citation>
    <scope>NUCLEOTIDE SEQUENCE [LARGE SCALE GENOMIC DNA]</scope>
    <source>
        <strain evidence="5">NBRC 106348</strain>
    </source>
</reference>
<sequence>MPDDVTPAERPARRGPFAALVRTVRRTDDFVLVLVLLVASYVLYAASGHGVVRTIVTVLYAATFVIAFRATDPTRRQRRALVVTFAAAVVVVGLSYAFLPEADADGIANIFVTAMLLVTLVSTLARVLRHPRVTLQTIAGALSAYLLVGMTFSTVFAVVSWLGPHPFFAGGGSEDLRAFQYFSFSTLTTTGYGDLAPLNPAGRGLANMESLTGQIFLATLVARLVASYRMLPLRGRRPAPASASTPDDAAPSSAGGDGSGAGQ</sequence>
<keyword evidence="5" id="KW-1185">Reference proteome</keyword>